<evidence type="ECO:0000256" key="1">
    <source>
        <dbReference type="ARBA" id="ARBA00023004"/>
    </source>
</evidence>
<sequence>MKLSDLHKGDKALIDSIGTDEALKARLFSFGIARGTEISIEACSLGNQTVEIMAEETLIGLRMSEAQKIEVKLMQEDSK</sequence>
<dbReference type="Gene3D" id="2.30.30.90">
    <property type="match status" value="1"/>
</dbReference>
<accession>A0A6S6SPV0</accession>
<protein>
    <submittedName>
        <fullName evidence="3">Ferrous iron transport protein A, putative</fullName>
    </submittedName>
</protein>
<evidence type="ECO:0000313" key="3">
    <source>
        <dbReference type="EMBL" id="CAA6808222.1"/>
    </source>
</evidence>
<dbReference type="AlphaFoldDB" id="A0A6S6SPV0"/>
<proteinExistence type="predicted"/>
<dbReference type="PANTHER" id="PTHR42954:SF1">
    <property type="entry name" value="FERROUS IRON TRANSPORTER FEOA DOMAIN-CONTAINING PROTEIN"/>
    <property type="match status" value="1"/>
</dbReference>
<organism evidence="3">
    <name type="scientific">uncultured Sulfurovum sp</name>
    <dbReference type="NCBI Taxonomy" id="269237"/>
    <lineage>
        <taxon>Bacteria</taxon>
        <taxon>Pseudomonadati</taxon>
        <taxon>Campylobacterota</taxon>
        <taxon>Epsilonproteobacteria</taxon>
        <taxon>Campylobacterales</taxon>
        <taxon>Sulfurovaceae</taxon>
        <taxon>Sulfurovum</taxon>
        <taxon>environmental samples</taxon>
    </lineage>
</organism>
<feature type="domain" description="Ferrous iron transporter FeoA-like" evidence="2">
    <location>
        <begin position="1"/>
        <end position="73"/>
    </location>
</feature>
<dbReference type="InterPro" id="IPR052713">
    <property type="entry name" value="FeoA"/>
</dbReference>
<dbReference type="InterPro" id="IPR038157">
    <property type="entry name" value="FeoA_core_dom"/>
</dbReference>
<gene>
    <name evidence="3" type="ORF">HELGO_WM13406</name>
</gene>
<dbReference type="InterPro" id="IPR008988">
    <property type="entry name" value="Transcriptional_repressor_C"/>
</dbReference>
<name>A0A6S6SPV0_9BACT</name>
<dbReference type="SUPFAM" id="SSF50037">
    <property type="entry name" value="C-terminal domain of transcriptional repressors"/>
    <property type="match status" value="1"/>
</dbReference>
<dbReference type="Pfam" id="PF04023">
    <property type="entry name" value="FeoA"/>
    <property type="match status" value="1"/>
</dbReference>
<dbReference type="InterPro" id="IPR007167">
    <property type="entry name" value="Fe-transptr_FeoA-like"/>
</dbReference>
<dbReference type="EMBL" id="CACVAU010000028">
    <property type="protein sequence ID" value="CAA6808222.1"/>
    <property type="molecule type" value="Genomic_DNA"/>
</dbReference>
<dbReference type="PANTHER" id="PTHR42954">
    <property type="entry name" value="FE(2+) TRANSPORT PROTEIN A"/>
    <property type="match status" value="1"/>
</dbReference>
<dbReference type="GO" id="GO:0046914">
    <property type="term" value="F:transition metal ion binding"/>
    <property type="evidence" value="ECO:0007669"/>
    <property type="project" value="InterPro"/>
</dbReference>
<dbReference type="SMART" id="SM00899">
    <property type="entry name" value="FeoA"/>
    <property type="match status" value="1"/>
</dbReference>
<evidence type="ECO:0000259" key="2">
    <source>
        <dbReference type="SMART" id="SM00899"/>
    </source>
</evidence>
<keyword evidence="1" id="KW-0408">Iron</keyword>
<reference evidence="3" key="1">
    <citation type="submission" date="2020-01" db="EMBL/GenBank/DDBJ databases">
        <authorList>
            <person name="Meier V. D."/>
            <person name="Meier V D."/>
        </authorList>
    </citation>
    <scope>NUCLEOTIDE SEQUENCE</scope>
    <source>
        <strain evidence="3">HLG_WM_MAG_05</strain>
    </source>
</reference>